<dbReference type="PANTHER" id="PTHR38447">
    <property type="entry name" value="TRANSCRIPTION FACTOR YDEB-RELATED"/>
    <property type="match status" value="1"/>
</dbReference>
<dbReference type="Gene3D" id="2.40.10.170">
    <property type="match status" value="1"/>
</dbReference>
<keyword evidence="3" id="KW-1185">Reference proteome</keyword>
<dbReference type="InterPro" id="IPR042215">
    <property type="entry name" value="CarD-like_C"/>
</dbReference>
<dbReference type="InterPro" id="IPR036101">
    <property type="entry name" value="CarD-like/TRCF_RID_sf"/>
</dbReference>
<proteinExistence type="predicted"/>
<evidence type="ECO:0000313" key="3">
    <source>
        <dbReference type="Proteomes" id="UP000198703"/>
    </source>
</evidence>
<name>A0A1H4FCA9_9RHOB</name>
<evidence type="ECO:0000259" key="1">
    <source>
        <dbReference type="SMART" id="SM01058"/>
    </source>
</evidence>
<dbReference type="STRING" id="89524.SAMN05444370_12014"/>
<dbReference type="Pfam" id="PF21095">
    <property type="entry name" value="CarD_C"/>
    <property type="match status" value="1"/>
</dbReference>
<dbReference type="Pfam" id="PF02559">
    <property type="entry name" value="CarD_TRCF_RID"/>
    <property type="match status" value="1"/>
</dbReference>
<dbReference type="RefSeq" id="WP_093255811.1">
    <property type="nucleotide sequence ID" value="NZ_FNQM01000020.1"/>
</dbReference>
<dbReference type="Proteomes" id="UP000198703">
    <property type="component" value="Unassembled WGS sequence"/>
</dbReference>
<dbReference type="AlphaFoldDB" id="A0A1H4FCA9"/>
<dbReference type="EMBL" id="FNQM01000020">
    <property type="protein sequence ID" value="SEA94122.1"/>
    <property type="molecule type" value="Genomic_DNA"/>
</dbReference>
<dbReference type="SMART" id="SM01058">
    <property type="entry name" value="CarD_TRCF"/>
    <property type="match status" value="1"/>
</dbReference>
<reference evidence="2 3" key="1">
    <citation type="submission" date="2016-10" db="EMBL/GenBank/DDBJ databases">
        <authorList>
            <person name="de Groot N.N."/>
        </authorList>
    </citation>
    <scope>NUCLEOTIDE SEQUENCE [LARGE SCALE GENOMIC DNA]</scope>
    <source>
        <strain evidence="2 3">DSM 15345</strain>
    </source>
</reference>
<dbReference type="Gene3D" id="1.20.58.1290">
    <property type="entry name" value="CarD-like, C-terminal domain"/>
    <property type="match status" value="1"/>
</dbReference>
<dbReference type="GO" id="GO:0009303">
    <property type="term" value="P:rRNA transcription"/>
    <property type="evidence" value="ECO:0007669"/>
    <property type="project" value="TreeGrafter"/>
</dbReference>
<feature type="domain" description="CarD-like/TRCF RNAP-interacting" evidence="1">
    <location>
        <begin position="11"/>
        <end position="121"/>
    </location>
</feature>
<dbReference type="InterPro" id="IPR048792">
    <property type="entry name" value="CarD_C"/>
</dbReference>
<protein>
    <submittedName>
        <fullName evidence="2">Transcriptional regulator, CarD family</fullName>
    </submittedName>
</protein>
<dbReference type="OrthoDB" id="9786074at2"/>
<accession>A0A1H4FCA9</accession>
<dbReference type="SUPFAM" id="SSF141259">
    <property type="entry name" value="CarD-like"/>
    <property type="match status" value="1"/>
</dbReference>
<dbReference type="InterPro" id="IPR003711">
    <property type="entry name" value="CarD-like/TRCF_RID"/>
</dbReference>
<evidence type="ECO:0000313" key="2">
    <source>
        <dbReference type="EMBL" id="SEA94122.1"/>
    </source>
</evidence>
<dbReference type="InterPro" id="IPR052531">
    <property type="entry name" value="CarD-like_regulator"/>
</dbReference>
<dbReference type="PANTHER" id="PTHR38447:SF1">
    <property type="entry name" value="RNA POLYMERASE-BINDING TRANSCRIPTION FACTOR CARD"/>
    <property type="match status" value="1"/>
</dbReference>
<sequence>MTKKPSLKRPEFHPDDYVVYPAHGVGKIISIDRQTVGGFDLEMFVISFEKEKMTLRVPTAKASSIGMRSLSSPDIVLKALETLKGRARTKRAMWSRRAQEYEQKINSGDLLSIAEVVRDLHRGDDQPEQSYSERQLYEAALERLTREIAAVESLDDPTAAARIETALVRRAAA</sequence>
<organism evidence="2 3">
    <name type="scientific">Rubrimonas cliftonensis</name>
    <dbReference type="NCBI Taxonomy" id="89524"/>
    <lineage>
        <taxon>Bacteria</taxon>
        <taxon>Pseudomonadati</taxon>
        <taxon>Pseudomonadota</taxon>
        <taxon>Alphaproteobacteria</taxon>
        <taxon>Rhodobacterales</taxon>
        <taxon>Paracoccaceae</taxon>
        <taxon>Rubrimonas</taxon>
    </lineage>
</organism>
<gene>
    <name evidence="2" type="ORF">SAMN05444370_12014</name>
</gene>